<keyword evidence="4 8" id="KW-0812">Transmembrane</keyword>
<feature type="transmembrane region" description="Helical" evidence="8">
    <location>
        <begin position="165"/>
        <end position="185"/>
    </location>
</feature>
<gene>
    <name evidence="9" type="ORF">N7463_000380</name>
</gene>
<reference evidence="9" key="1">
    <citation type="submission" date="2022-12" db="EMBL/GenBank/DDBJ databases">
        <authorList>
            <person name="Petersen C."/>
        </authorList>
    </citation>
    <scope>NUCLEOTIDE SEQUENCE</scope>
    <source>
        <strain evidence="9">IBT 29495</strain>
    </source>
</reference>
<dbReference type="OrthoDB" id="446368at2759"/>
<organism evidence="9 10">
    <name type="scientific">Penicillium fimorum</name>
    <dbReference type="NCBI Taxonomy" id="1882269"/>
    <lineage>
        <taxon>Eukaryota</taxon>
        <taxon>Fungi</taxon>
        <taxon>Dikarya</taxon>
        <taxon>Ascomycota</taxon>
        <taxon>Pezizomycotina</taxon>
        <taxon>Eurotiomycetes</taxon>
        <taxon>Eurotiomycetidae</taxon>
        <taxon>Eurotiales</taxon>
        <taxon>Aspergillaceae</taxon>
        <taxon>Penicillium</taxon>
    </lineage>
</organism>
<keyword evidence="10" id="KW-1185">Reference proteome</keyword>
<evidence type="ECO:0000256" key="5">
    <source>
        <dbReference type="ARBA" id="ARBA00022989"/>
    </source>
</evidence>
<feature type="transmembrane region" description="Helical" evidence="8">
    <location>
        <begin position="130"/>
        <end position="153"/>
    </location>
</feature>
<comment type="caution">
    <text evidence="9">The sequence shown here is derived from an EMBL/GenBank/DDBJ whole genome shotgun (WGS) entry which is preliminary data.</text>
</comment>
<evidence type="ECO:0000256" key="8">
    <source>
        <dbReference type="SAM" id="Phobius"/>
    </source>
</evidence>
<evidence type="ECO:0000256" key="4">
    <source>
        <dbReference type="ARBA" id="ARBA00022692"/>
    </source>
</evidence>
<reference evidence="9" key="2">
    <citation type="journal article" date="2023" name="IMA Fungus">
        <title>Comparative genomic study of the Penicillium genus elucidates a diverse pangenome and 15 lateral gene transfer events.</title>
        <authorList>
            <person name="Petersen C."/>
            <person name="Sorensen T."/>
            <person name="Nielsen M.R."/>
            <person name="Sondergaard T.E."/>
            <person name="Sorensen J.L."/>
            <person name="Fitzpatrick D.A."/>
            <person name="Frisvad J.C."/>
            <person name="Nielsen K.L."/>
        </authorList>
    </citation>
    <scope>NUCLEOTIDE SEQUENCE</scope>
    <source>
        <strain evidence="9">IBT 29495</strain>
    </source>
</reference>
<dbReference type="SUPFAM" id="SSF103473">
    <property type="entry name" value="MFS general substrate transporter"/>
    <property type="match status" value="1"/>
</dbReference>
<evidence type="ECO:0000313" key="9">
    <source>
        <dbReference type="EMBL" id="KAJ5519927.1"/>
    </source>
</evidence>
<keyword evidence="6 8" id="KW-0472">Membrane</keyword>
<evidence type="ECO:0000256" key="1">
    <source>
        <dbReference type="ARBA" id="ARBA00004651"/>
    </source>
</evidence>
<keyword evidence="5 8" id="KW-1133">Transmembrane helix</keyword>
<dbReference type="Gene3D" id="1.20.1250.20">
    <property type="entry name" value="MFS general substrate transporter like domains"/>
    <property type="match status" value="1"/>
</dbReference>
<name>A0A9X0CBG8_9EURO</name>
<dbReference type="AlphaFoldDB" id="A0A9X0CBG8"/>
<keyword evidence="3" id="KW-1003">Cell membrane</keyword>
<evidence type="ECO:0000256" key="2">
    <source>
        <dbReference type="ARBA" id="ARBA00022448"/>
    </source>
</evidence>
<keyword evidence="2" id="KW-0813">Transport</keyword>
<dbReference type="EMBL" id="JAPWDS010000001">
    <property type="protein sequence ID" value="KAJ5519927.1"/>
    <property type="molecule type" value="Genomic_DNA"/>
</dbReference>
<feature type="region of interest" description="Disordered" evidence="7">
    <location>
        <begin position="295"/>
        <end position="344"/>
    </location>
</feature>
<dbReference type="Proteomes" id="UP001149954">
    <property type="component" value="Unassembled WGS sequence"/>
</dbReference>
<feature type="transmembrane region" description="Helical" evidence="8">
    <location>
        <begin position="59"/>
        <end position="80"/>
    </location>
</feature>
<accession>A0A9X0CBG8</accession>
<sequence>MGVSVSSAAISNSPGVVAAIFAPAERGLAVMVYSMFPFLGQTMGPVYANFLAASARWRWVNVVCTVLSTLMFVLGLLSMLETYAPYILRRRAMILSKETGNIYVSKLDIGLPLKTLSVTLSTAITKLMAMAVYAAIIYEILYLIFAAFPNIFINECHWIQGVSGLSYIGIMIGQILAVPFCIVLEEVKYCKKIAHPGVVPTPEMRLPCTPVCCHSSGHQRHGPRPLGFAFPLFTGYMYKNLGTQWASSIPAFLSLAFTPLPFTFLRVGSKLRANSKFANEAKKQPAKLQEVRQNVEKRFEENQTGDNAMSSSDTEATVDPERIAGTIPTKSGVTAIDRSDSGSN</sequence>
<dbReference type="InterPro" id="IPR011701">
    <property type="entry name" value="MFS"/>
</dbReference>
<evidence type="ECO:0000313" key="10">
    <source>
        <dbReference type="Proteomes" id="UP001149954"/>
    </source>
</evidence>
<comment type="subcellular location">
    <subcellularLocation>
        <location evidence="1">Cell membrane</location>
        <topology evidence="1">Multi-pass membrane protein</topology>
    </subcellularLocation>
</comment>
<dbReference type="GO" id="GO:0005886">
    <property type="term" value="C:plasma membrane"/>
    <property type="evidence" value="ECO:0007669"/>
    <property type="project" value="TreeGrafter"/>
</dbReference>
<dbReference type="PANTHER" id="PTHR23502">
    <property type="entry name" value="MAJOR FACILITATOR SUPERFAMILY"/>
    <property type="match status" value="1"/>
</dbReference>
<dbReference type="Pfam" id="PF07690">
    <property type="entry name" value="MFS_1"/>
    <property type="match status" value="1"/>
</dbReference>
<dbReference type="InterPro" id="IPR036259">
    <property type="entry name" value="MFS_trans_sf"/>
</dbReference>
<evidence type="ECO:0000256" key="3">
    <source>
        <dbReference type="ARBA" id="ARBA00022475"/>
    </source>
</evidence>
<feature type="compositionally biased region" description="Polar residues" evidence="7">
    <location>
        <begin position="302"/>
        <end position="315"/>
    </location>
</feature>
<feature type="transmembrane region" description="Helical" evidence="8">
    <location>
        <begin position="245"/>
        <end position="267"/>
    </location>
</feature>
<evidence type="ECO:0000256" key="7">
    <source>
        <dbReference type="SAM" id="MobiDB-lite"/>
    </source>
</evidence>
<feature type="transmembrane region" description="Helical" evidence="8">
    <location>
        <begin position="28"/>
        <end position="47"/>
    </location>
</feature>
<dbReference type="PANTHER" id="PTHR23502:SF186">
    <property type="entry name" value="MAJOR FACILITATOR SUPERFAMILY (MFS) PROFILE DOMAIN-CONTAINING PROTEIN"/>
    <property type="match status" value="1"/>
</dbReference>
<dbReference type="GO" id="GO:0022857">
    <property type="term" value="F:transmembrane transporter activity"/>
    <property type="evidence" value="ECO:0007669"/>
    <property type="project" value="InterPro"/>
</dbReference>
<protein>
    <submittedName>
        <fullName evidence="9">Major facilitator superfamily domain general substrate transporter</fullName>
    </submittedName>
</protein>
<evidence type="ECO:0000256" key="6">
    <source>
        <dbReference type="ARBA" id="ARBA00023136"/>
    </source>
</evidence>
<proteinExistence type="predicted"/>